<dbReference type="Gene3D" id="3.40.50.10990">
    <property type="entry name" value="GTP cyclohydrolase II"/>
    <property type="match status" value="1"/>
</dbReference>
<comment type="caution">
    <text evidence="11">The sequence shown here is derived from an EMBL/GenBank/DDBJ whole genome shotgun (WGS) entry which is preliminary data.</text>
</comment>
<dbReference type="PANTHER" id="PTHR21327">
    <property type="entry name" value="GTP CYCLOHYDROLASE II-RELATED"/>
    <property type="match status" value="1"/>
</dbReference>
<dbReference type="GO" id="GO:0008270">
    <property type="term" value="F:zinc ion binding"/>
    <property type="evidence" value="ECO:0007669"/>
    <property type="project" value="UniProtKB-UniRule"/>
</dbReference>
<feature type="binding site" evidence="9">
    <location>
        <begin position="92"/>
        <end position="94"/>
    </location>
    <ligand>
        <name>GTP</name>
        <dbReference type="ChEBI" id="CHEBI:37565"/>
    </ligand>
</feature>
<dbReference type="InterPro" id="IPR032677">
    <property type="entry name" value="GTP_cyclohydro_II"/>
</dbReference>
<feature type="binding site" evidence="9">
    <location>
        <position position="65"/>
    </location>
    <ligand>
        <name>Zn(2+)</name>
        <dbReference type="ChEBI" id="CHEBI:29105"/>
        <note>catalytic</note>
    </ligand>
</feature>
<dbReference type="NCBIfam" id="NF001591">
    <property type="entry name" value="PRK00393.1"/>
    <property type="match status" value="1"/>
</dbReference>
<comment type="pathway">
    <text evidence="1 9">Cofactor biosynthesis; riboflavin biosynthesis; 5-amino-6-(D-ribitylamino)uracil from GTP: step 1/4.</text>
</comment>
<keyword evidence="5 9" id="KW-0378">Hydrolase</keyword>
<dbReference type="GO" id="GO:0005525">
    <property type="term" value="F:GTP binding"/>
    <property type="evidence" value="ECO:0007669"/>
    <property type="project" value="UniProtKB-KW"/>
</dbReference>
<evidence type="ECO:0000256" key="7">
    <source>
        <dbReference type="ARBA" id="ARBA00023134"/>
    </source>
</evidence>
<feature type="binding site" evidence="9">
    <location>
        <begin position="49"/>
        <end position="53"/>
    </location>
    <ligand>
        <name>GTP</name>
        <dbReference type="ChEBI" id="CHEBI:37565"/>
    </ligand>
</feature>
<feature type="active site" description="Nucleophile" evidence="9">
    <location>
        <position position="128"/>
    </location>
</feature>
<keyword evidence="7 9" id="KW-0342">GTP-binding</keyword>
<sequence length="194" mass="21199">MSIPYVASAALPTQWGQFTIHGFEDSATGKEHVALTMGELKPGEPILCRLHSECLTGDCLFSLRCDCGPQLQAAMQQIAEAGAGLILYLRQEGRGIGLLNKIKAYALQDSGADTVEANVQLGFKPDGREYEICKPMLDHLQVDTLRLLTNNPRKVNALQEMGIDVSEVVSLHTETNPHNEGYLAVKVNKLGHMK</sequence>
<evidence type="ECO:0000256" key="8">
    <source>
        <dbReference type="ARBA" id="ARBA00049295"/>
    </source>
</evidence>
<dbReference type="InterPro" id="IPR036144">
    <property type="entry name" value="RibA-like_sf"/>
</dbReference>
<keyword evidence="6 9" id="KW-0862">Zinc</keyword>
<dbReference type="UniPathway" id="UPA00275">
    <property type="reaction ID" value="UER00400"/>
</dbReference>
<feature type="binding site" evidence="9">
    <location>
        <position position="114"/>
    </location>
    <ligand>
        <name>GTP</name>
        <dbReference type="ChEBI" id="CHEBI:37565"/>
    </ligand>
</feature>
<dbReference type="FunFam" id="3.40.50.10990:FF:000002">
    <property type="entry name" value="GTP cyclohydrolase-2"/>
    <property type="match status" value="1"/>
</dbReference>
<organism evidence="11 12">
    <name type="scientific">OM182 bacterium</name>
    <dbReference type="NCBI Taxonomy" id="2510334"/>
    <lineage>
        <taxon>Bacteria</taxon>
        <taxon>Pseudomonadati</taxon>
        <taxon>Pseudomonadota</taxon>
        <taxon>Gammaproteobacteria</taxon>
        <taxon>OMG group</taxon>
        <taxon>OM182 clade</taxon>
    </lineage>
</organism>
<feature type="domain" description="GTP cyclohydrolase II" evidence="10">
    <location>
        <begin position="7"/>
        <end position="169"/>
    </location>
</feature>
<gene>
    <name evidence="9 11" type="primary">ribA</name>
    <name evidence="11" type="ORF">EVA69_02115</name>
</gene>
<comment type="cofactor">
    <cofactor evidence="9">
        <name>Zn(2+)</name>
        <dbReference type="ChEBI" id="CHEBI:29105"/>
    </cofactor>
    <text evidence="9">Binds 1 zinc ion per subunit.</text>
</comment>
<evidence type="ECO:0000313" key="11">
    <source>
        <dbReference type="EMBL" id="RZO77174.1"/>
    </source>
</evidence>
<dbReference type="EC" id="3.5.4.25" evidence="9"/>
<keyword evidence="3 9" id="KW-0479">Metal-binding</keyword>
<keyword evidence="2 9" id="KW-0686">Riboflavin biosynthesis</keyword>
<dbReference type="EMBL" id="SHAH01000018">
    <property type="protein sequence ID" value="RZO77174.1"/>
    <property type="molecule type" value="Genomic_DNA"/>
</dbReference>
<evidence type="ECO:0000256" key="1">
    <source>
        <dbReference type="ARBA" id="ARBA00004853"/>
    </source>
</evidence>
<feature type="active site" description="Proton acceptor" evidence="9">
    <location>
        <position position="126"/>
    </location>
</feature>
<dbReference type="Proteomes" id="UP000320404">
    <property type="component" value="Unassembled WGS sequence"/>
</dbReference>
<dbReference type="AlphaFoldDB" id="A0A520S3Z5"/>
<name>A0A520S3Z5_9GAMM</name>
<dbReference type="GO" id="GO:0003935">
    <property type="term" value="F:GTP cyclohydrolase II activity"/>
    <property type="evidence" value="ECO:0007669"/>
    <property type="project" value="UniProtKB-UniRule"/>
</dbReference>
<evidence type="ECO:0000256" key="5">
    <source>
        <dbReference type="ARBA" id="ARBA00022801"/>
    </source>
</evidence>
<dbReference type="NCBIfam" id="TIGR00505">
    <property type="entry name" value="ribA"/>
    <property type="match status" value="1"/>
</dbReference>
<dbReference type="GO" id="GO:0005829">
    <property type="term" value="C:cytosol"/>
    <property type="evidence" value="ECO:0007669"/>
    <property type="project" value="TreeGrafter"/>
</dbReference>
<evidence type="ECO:0000313" key="12">
    <source>
        <dbReference type="Proteomes" id="UP000320404"/>
    </source>
</evidence>
<feature type="binding site" evidence="9">
    <location>
        <position position="54"/>
    </location>
    <ligand>
        <name>Zn(2+)</name>
        <dbReference type="ChEBI" id="CHEBI:29105"/>
        <note>catalytic</note>
    </ligand>
</feature>
<feature type="binding site" evidence="9">
    <location>
        <position position="154"/>
    </location>
    <ligand>
        <name>GTP</name>
        <dbReference type="ChEBI" id="CHEBI:37565"/>
    </ligand>
</feature>
<feature type="binding site" evidence="9">
    <location>
        <position position="67"/>
    </location>
    <ligand>
        <name>Zn(2+)</name>
        <dbReference type="ChEBI" id="CHEBI:29105"/>
        <note>catalytic</note>
    </ligand>
</feature>
<evidence type="ECO:0000256" key="3">
    <source>
        <dbReference type="ARBA" id="ARBA00022723"/>
    </source>
</evidence>
<dbReference type="Pfam" id="PF00925">
    <property type="entry name" value="GTP_cyclohydro2"/>
    <property type="match status" value="1"/>
</dbReference>
<comment type="function">
    <text evidence="9">Catalyzes the conversion of GTP to 2,5-diamino-6-ribosylamino-4(3H)-pyrimidinone 5'-phosphate (DARP), formate and pyrophosphate.</text>
</comment>
<evidence type="ECO:0000259" key="10">
    <source>
        <dbReference type="Pfam" id="PF00925"/>
    </source>
</evidence>
<dbReference type="InterPro" id="IPR000926">
    <property type="entry name" value="RibA"/>
</dbReference>
<dbReference type="GO" id="GO:0009231">
    <property type="term" value="P:riboflavin biosynthetic process"/>
    <property type="evidence" value="ECO:0007669"/>
    <property type="project" value="UniProtKB-UniRule"/>
</dbReference>
<evidence type="ECO:0000256" key="4">
    <source>
        <dbReference type="ARBA" id="ARBA00022741"/>
    </source>
</evidence>
<reference evidence="11 12" key="1">
    <citation type="submission" date="2019-02" db="EMBL/GenBank/DDBJ databases">
        <title>Prokaryotic population dynamics and viral predation in marine succession experiment using metagenomics: the confinement effect.</title>
        <authorList>
            <person name="Haro-Moreno J.M."/>
            <person name="Rodriguez-Valera F."/>
            <person name="Lopez-Perez M."/>
        </authorList>
    </citation>
    <scope>NUCLEOTIDE SEQUENCE [LARGE SCALE GENOMIC DNA]</scope>
    <source>
        <strain evidence="11">MED-G158</strain>
    </source>
</reference>
<dbReference type="SUPFAM" id="SSF142695">
    <property type="entry name" value="RibA-like"/>
    <property type="match status" value="1"/>
</dbReference>
<dbReference type="HAMAP" id="MF_00179">
    <property type="entry name" value="RibA"/>
    <property type="match status" value="1"/>
</dbReference>
<evidence type="ECO:0000256" key="6">
    <source>
        <dbReference type="ARBA" id="ARBA00022833"/>
    </source>
</evidence>
<feature type="binding site" evidence="9">
    <location>
        <position position="149"/>
    </location>
    <ligand>
        <name>GTP</name>
        <dbReference type="ChEBI" id="CHEBI:37565"/>
    </ligand>
</feature>
<dbReference type="CDD" id="cd00641">
    <property type="entry name" value="GTP_cyclohydro2"/>
    <property type="match status" value="1"/>
</dbReference>
<evidence type="ECO:0000256" key="9">
    <source>
        <dbReference type="HAMAP-Rule" id="MF_00179"/>
    </source>
</evidence>
<dbReference type="PANTHER" id="PTHR21327:SF18">
    <property type="entry name" value="3,4-DIHYDROXY-2-BUTANONE 4-PHOSPHATE SYNTHASE"/>
    <property type="match status" value="1"/>
</dbReference>
<comment type="similarity">
    <text evidence="9">Belongs to the GTP cyclohydrolase II family.</text>
</comment>
<protein>
    <recommendedName>
        <fullName evidence="9">GTP cyclohydrolase-2</fullName>
        <ecNumber evidence="9">3.5.4.25</ecNumber>
    </recommendedName>
    <alternativeName>
        <fullName evidence="9">GTP cyclohydrolase II</fullName>
    </alternativeName>
</protein>
<evidence type="ECO:0000256" key="2">
    <source>
        <dbReference type="ARBA" id="ARBA00022619"/>
    </source>
</evidence>
<proteinExistence type="inferred from homology"/>
<feature type="binding site" evidence="9">
    <location>
        <position position="70"/>
    </location>
    <ligand>
        <name>GTP</name>
        <dbReference type="ChEBI" id="CHEBI:37565"/>
    </ligand>
</feature>
<comment type="catalytic activity">
    <reaction evidence="8 9">
        <text>GTP + 4 H2O = 2,5-diamino-6-hydroxy-4-(5-phosphoribosylamino)-pyrimidine + formate + 2 phosphate + 3 H(+)</text>
        <dbReference type="Rhea" id="RHEA:23704"/>
        <dbReference type="ChEBI" id="CHEBI:15377"/>
        <dbReference type="ChEBI" id="CHEBI:15378"/>
        <dbReference type="ChEBI" id="CHEBI:15740"/>
        <dbReference type="ChEBI" id="CHEBI:37565"/>
        <dbReference type="ChEBI" id="CHEBI:43474"/>
        <dbReference type="ChEBI" id="CHEBI:58614"/>
        <dbReference type="EC" id="3.5.4.25"/>
    </reaction>
</comment>
<keyword evidence="4 9" id="KW-0547">Nucleotide-binding</keyword>
<accession>A0A520S3Z5</accession>